<evidence type="ECO:0000259" key="3">
    <source>
        <dbReference type="Pfam" id="PF13843"/>
    </source>
</evidence>
<dbReference type="Pfam" id="PF13843">
    <property type="entry name" value="DDE_Tnp_1_7"/>
    <property type="match status" value="1"/>
</dbReference>
<evidence type="ECO:0000313" key="4">
    <source>
        <dbReference type="EMBL" id="KAL0860223.1"/>
    </source>
</evidence>
<keyword evidence="2" id="KW-1133">Transmembrane helix</keyword>
<comment type="caution">
    <text evidence="4">The sequence shown here is derived from an EMBL/GenBank/DDBJ whole genome shotgun (WGS) entry which is preliminary data.</text>
</comment>
<keyword evidence="2" id="KW-0472">Membrane</keyword>
<evidence type="ECO:0000256" key="1">
    <source>
        <dbReference type="SAM" id="MobiDB-lite"/>
    </source>
</evidence>
<dbReference type="EMBL" id="JBEUOH010000026">
    <property type="protein sequence ID" value="KAL0860223.1"/>
    <property type="molecule type" value="Genomic_DNA"/>
</dbReference>
<evidence type="ECO:0000256" key="2">
    <source>
        <dbReference type="SAM" id="Phobius"/>
    </source>
</evidence>
<evidence type="ECO:0000313" key="5">
    <source>
        <dbReference type="Proteomes" id="UP001549920"/>
    </source>
</evidence>
<feature type="compositionally biased region" description="Acidic residues" evidence="1">
    <location>
        <begin position="50"/>
        <end position="66"/>
    </location>
</feature>
<feature type="compositionally biased region" description="Acidic residues" evidence="1">
    <location>
        <begin position="12"/>
        <end position="29"/>
    </location>
</feature>
<feature type="transmembrane region" description="Helical" evidence="2">
    <location>
        <begin position="438"/>
        <end position="459"/>
    </location>
</feature>
<dbReference type="InterPro" id="IPR029526">
    <property type="entry name" value="PGBD"/>
</dbReference>
<reference evidence="4 5" key="1">
    <citation type="submission" date="2024-06" db="EMBL/GenBank/DDBJ databases">
        <title>A chromosome-level genome assembly of beet webworm, Loxostege sticticalis.</title>
        <authorList>
            <person name="Zhang Y."/>
        </authorList>
    </citation>
    <scope>NUCLEOTIDE SEQUENCE [LARGE SCALE GENOMIC DNA]</scope>
    <source>
        <strain evidence="4">AQ026</strain>
        <tissue evidence="4">Whole body</tissue>
    </source>
</reference>
<feature type="domain" description="PiggyBac transposable element-derived protein" evidence="3">
    <location>
        <begin position="94"/>
        <end position="456"/>
    </location>
</feature>
<name>A0ABR3H5Z9_LOXSC</name>
<dbReference type="PANTHER" id="PTHR46599:SF3">
    <property type="entry name" value="PIGGYBAC TRANSPOSABLE ELEMENT-DERIVED PROTEIN 4"/>
    <property type="match status" value="1"/>
</dbReference>
<keyword evidence="2" id="KW-0812">Transmembrane</keyword>
<sequence>MAQNKSISKPDSDDESYIPDSSLDSDSDITDMQSNSDCNEENFDLNNETENNDTEQIEEKNTEDEGWIDINDTVPDFEEYPHECKYNIPDNVETPDEMFRLFLTDEILDKMVLETNSYAENFVTGSDLKNKSRFKSWKPTDREEMLKFFGIILVMGLVKVPHINDYWAQNPMYRNEYIGDVMKRDRFLMILKFWHFSKQREGDSTDKLHKIRDVYEMLLAQFRKITVPGKILVIDESMVPWRGRLQFRQYIKNKSHKYGVKLYKLCTVDGFTFNMIVYTGKGENGREKDHGMKTVLRLIKDLEYKGRIVITDNFYNSVNMAEELLKKKTYLCGTLRSNRKGLPKCIVAKKIKKGEVIGKMTRKGVRVIKWMDKRQVLMISTCRNHDAKLETKTRIRRGREECIKKPGCIFSYNDSKKGIDYSDQMSSYYSTLKRGLKWFRKLMLELIFGTTLVNAWVVYNKKNKKYMPKKLFVESIIEKFTGVPFKNKKNATEVISEHKYTMNDKKRRCTGCYEKARQTMTSREADKKVKQIKGFCIGCNKFLCLTCFNEKH</sequence>
<dbReference type="Proteomes" id="UP001549920">
    <property type="component" value="Unassembled WGS sequence"/>
</dbReference>
<organism evidence="4 5">
    <name type="scientific">Loxostege sticticalis</name>
    <name type="common">Beet webworm moth</name>
    <dbReference type="NCBI Taxonomy" id="481309"/>
    <lineage>
        <taxon>Eukaryota</taxon>
        <taxon>Metazoa</taxon>
        <taxon>Ecdysozoa</taxon>
        <taxon>Arthropoda</taxon>
        <taxon>Hexapoda</taxon>
        <taxon>Insecta</taxon>
        <taxon>Pterygota</taxon>
        <taxon>Neoptera</taxon>
        <taxon>Endopterygota</taxon>
        <taxon>Lepidoptera</taxon>
        <taxon>Glossata</taxon>
        <taxon>Ditrysia</taxon>
        <taxon>Pyraloidea</taxon>
        <taxon>Crambidae</taxon>
        <taxon>Pyraustinae</taxon>
        <taxon>Loxostege</taxon>
    </lineage>
</organism>
<feature type="region of interest" description="Disordered" evidence="1">
    <location>
        <begin position="1"/>
        <end position="66"/>
    </location>
</feature>
<gene>
    <name evidence="4" type="ORF">ABMA27_010530</name>
</gene>
<proteinExistence type="predicted"/>
<dbReference type="PANTHER" id="PTHR46599">
    <property type="entry name" value="PIGGYBAC TRANSPOSABLE ELEMENT-DERIVED PROTEIN 4"/>
    <property type="match status" value="1"/>
</dbReference>
<protein>
    <recommendedName>
        <fullName evidence="3">PiggyBac transposable element-derived protein domain-containing protein</fullName>
    </recommendedName>
</protein>
<accession>A0ABR3H5Z9</accession>
<keyword evidence="5" id="KW-1185">Reference proteome</keyword>